<gene>
    <name evidence="2" type="ORF">Vafri_16907</name>
</gene>
<feature type="non-terminal residue" evidence="2">
    <location>
        <position position="986"/>
    </location>
</feature>
<reference evidence="2" key="1">
    <citation type="journal article" date="2021" name="Proc. Natl. Acad. Sci. U.S.A.">
        <title>Three genomes in the algal genus Volvox reveal the fate of a haploid sex-determining region after a transition to homothallism.</title>
        <authorList>
            <person name="Yamamoto K."/>
            <person name="Hamaji T."/>
            <person name="Kawai-Toyooka H."/>
            <person name="Matsuzaki R."/>
            <person name="Takahashi F."/>
            <person name="Nishimura Y."/>
            <person name="Kawachi M."/>
            <person name="Noguchi H."/>
            <person name="Minakuchi Y."/>
            <person name="Umen J.G."/>
            <person name="Toyoda A."/>
            <person name="Nozaki H."/>
        </authorList>
    </citation>
    <scope>NUCLEOTIDE SEQUENCE</scope>
    <source>
        <strain evidence="2">NIES-3780</strain>
    </source>
</reference>
<comment type="caution">
    <text evidence="2">The sequence shown here is derived from an EMBL/GenBank/DDBJ whole genome shotgun (WGS) entry which is preliminary data.</text>
</comment>
<sequence>SARMLVLSLNDEGRLGTITRAILIIQCKLAAETRMHMLKRESSFYTTLKQLTLARDYDILVTEKGRPYNTSLNTIIAAVTNINIPSNPQGEILPYRLLLPLTELGLDMHMLIDKNTTQHLITTTELQKLFPRGKIQRRHKVALNRLSLAVSALCPNAPHTPAHKPCKWTCPLPLEDRRLREIPDTPTFTSLKHKTTLPTPILAPSLDPHVHRNMPVTWNTQMQHNTSTGTYHTTTKTQTHTPSLPAEHDDAGRKRKKSHHQRQQEFINNNTRCDNKQVETMSAAIHEAQLHDLTTENPTSYMLSRKFMTALLQDTKKCIPHLGQPPEPKVQGPQPNPEARTHHGHRNTITTPALTNQENTEITNPILLYLASKGLDATPIVIQRPTAANRMSNNDITPRPQARPTSSTQEQQQQGHPDPCWWKPQWKLTWEQILHNKIPWKPPRKGKPQETTGQQQLVYDLYNEVEDIMEVLAGPITKRIAPTTKNRKHKTDMVQTHEQYYTVKWNDTIIPMSIINAYISLGYKPLQVNPIRSQYGTQMNHYFRRVVWEPSDIPATHLERLPNGPEALTRYMEKKATNKNRETGHVKPQVKPNNLMTAQCQGRWDTIPVGQAQYAQSIRTNTTFGRTSSNPYTDTQPTRCYHIQMGLHTPDGNITKETTAFVYDPKGKCIGSLSMHHLEILRSRYNHTKEAYPATHQSLTSKNGFTEDVARLLLRYEKDPNGKKAKGPPRSQATMNAQLRQALIRALQSLDAGPVMERFASPLNCSEETPYYFSTHKEDQLFGANTDAYTQPFTGLSIAHPNPDPASIKKAVVWAVAGAAHNTTDTNPTATILIAPHSKNGPHTQWLNTPYMFLLGWISTGEGCSLSEGVGTDTPTPNYKGGIDIFVIANDTAIRGLNARAMKTLLQQLCTVEATNLPKKNLQKHWQEEGTNNIRRPYPCQVAQKIRSMTHSHLTSPRPTIKITPQEGSVMKQHLMEIFPGKTPLC</sequence>
<feature type="compositionally biased region" description="Low complexity" evidence="1">
    <location>
        <begin position="229"/>
        <end position="241"/>
    </location>
</feature>
<dbReference type="Proteomes" id="UP000747399">
    <property type="component" value="Unassembled WGS sequence"/>
</dbReference>
<evidence type="ECO:0000256" key="1">
    <source>
        <dbReference type="SAM" id="MobiDB-lite"/>
    </source>
</evidence>
<proteinExistence type="predicted"/>
<dbReference type="AlphaFoldDB" id="A0A8J4F719"/>
<accession>A0A8J4F719</accession>
<keyword evidence="3" id="KW-1185">Reference proteome</keyword>
<feature type="region of interest" description="Disordered" evidence="1">
    <location>
        <begin position="384"/>
        <end position="421"/>
    </location>
</feature>
<organism evidence="2 3">
    <name type="scientific">Volvox africanus</name>
    <dbReference type="NCBI Taxonomy" id="51714"/>
    <lineage>
        <taxon>Eukaryota</taxon>
        <taxon>Viridiplantae</taxon>
        <taxon>Chlorophyta</taxon>
        <taxon>core chlorophytes</taxon>
        <taxon>Chlorophyceae</taxon>
        <taxon>CS clade</taxon>
        <taxon>Chlamydomonadales</taxon>
        <taxon>Volvocaceae</taxon>
        <taxon>Volvox</taxon>
    </lineage>
</organism>
<protein>
    <submittedName>
        <fullName evidence="2">Uncharacterized protein</fullName>
    </submittedName>
</protein>
<feature type="region of interest" description="Disordered" evidence="1">
    <location>
        <begin position="229"/>
        <end position="264"/>
    </location>
</feature>
<evidence type="ECO:0000313" key="3">
    <source>
        <dbReference type="Proteomes" id="UP000747399"/>
    </source>
</evidence>
<evidence type="ECO:0000313" key="2">
    <source>
        <dbReference type="EMBL" id="GIL62844.1"/>
    </source>
</evidence>
<feature type="compositionally biased region" description="Polar residues" evidence="1">
    <location>
        <begin position="403"/>
        <end position="415"/>
    </location>
</feature>
<feature type="region of interest" description="Disordered" evidence="1">
    <location>
        <begin position="320"/>
        <end position="357"/>
    </location>
</feature>
<feature type="non-terminal residue" evidence="2">
    <location>
        <position position="1"/>
    </location>
</feature>
<dbReference type="EMBL" id="BNCO01000053">
    <property type="protein sequence ID" value="GIL62844.1"/>
    <property type="molecule type" value="Genomic_DNA"/>
</dbReference>
<name>A0A8J4F719_9CHLO</name>
<feature type="compositionally biased region" description="Polar residues" evidence="1">
    <location>
        <begin position="347"/>
        <end position="357"/>
    </location>
</feature>